<dbReference type="Proteomes" id="UP000593567">
    <property type="component" value="Unassembled WGS sequence"/>
</dbReference>
<dbReference type="InterPro" id="IPR000742">
    <property type="entry name" value="EGF"/>
</dbReference>
<feature type="disulfide bond" evidence="5">
    <location>
        <begin position="585"/>
        <end position="595"/>
    </location>
</feature>
<comment type="caution">
    <text evidence="5">Lacks conserved residue(s) required for the propagation of feature annotation.</text>
</comment>
<feature type="signal peptide" evidence="7">
    <location>
        <begin position="1"/>
        <end position="20"/>
    </location>
</feature>
<organism evidence="10 11">
    <name type="scientific">Bugula neritina</name>
    <name type="common">Brown bryozoan</name>
    <name type="synonym">Sertularia neritina</name>
    <dbReference type="NCBI Taxonomy" id="10212"/>
    <lineage>
        <taxon>Eukaryota</taxon>
        <taxon>Metazoa</taxon>
        <taxon>Spiralia</taxon>
        <taxon>Lophotrochozoa</taxon>
        <taxon>Bryozoa</taxon>
        <taxon>Gymnolaemata</taxon>
        <taxon>Cheilostomatida</taxon>
        <taxon>Flustrina</taxon>
        <taxon>Buguloidea</taxon>
        <taxon>Bugulidae</taxon>
        <taxon>Bugula</taxon>
    </lineage>
</organism>
<dbReference type="FunFam" id="2.10.25.10:FF:000020">
    <property type="entry name" value="Latent-transforming growth factor beta-binding protein 1"/>
    <property type="match status" value="1"/>
</dbReference>
<dbReference type="Pfam" id="PF13385">
    <property type="entry name" value="Laminin_G_3"/>
    <property type="match status" value="1"/>
</dbReference>
<dbReference type="InterPro" id="IPR013320">
    <property type="entry name" value="ConA-like_dom_sf"/>
</dbReference>
<reference evidence="10" key="1">
    <citation type="submission" date="2020-06" db="EMBL/GenBank/DDBJ databases">
        <title>Draft genome of Bugula neritina, a colonial animal packing powerful symbionts and potential medicines.</title>
        <authorList>
            <person name="Rayko M."/>
        </authorList>
    </citation>
    <scope>NUCLEOTIDE SEQUENCE [LARGE SCALE GENOMIC DNA]</scope>
    <source>
        <strain evidence="10">Kwan_BN1</strain>
    </source>
</reference>
<dbReference type="PROSITE" id="PS00022">
    <property type="entry name" value="EGF_1"/>
    <property type="match status" value="6"/>
</dbReference>
<name>A0A7J7JZA5_BUGNE</name>
<dbReference type="GO" id="GO:0005576">
    <property type="term" value="C:extracellular region"/>
    <property type="evidence" value="ECO:0007669"/>
    <property type="project" value="TreeGrafter"/>
</dbReference>
<keyword evidence="2 7" id="KW-0732">Signal</keyword>
<dbReference type="InterPro" id="IPR008993">
    <property type="entry name" value="TIMP-like_OB-fold"/>
</dbReference>
<dbReference type="Gene3D" id="2.10.25.10">
    <property type="entry name" value="Laminin"/>
    <property type="match status" value="6"/>
</dbReference>
<accession>A0A7J7JZA5</accession>
<feature type="compositionally biased region" description="Polar residues" evidence="6">
    <location>
        <begin position="395"/>
        <end position="420"/>
    </location>
</feature>
<dbReference type="PROSITE" id="PS51257">
    <property type="entry name" value="PROKAR_LIPOPROTEIN"/>
    <property type="match status" value="1"/>
</dbReference>
<dbReference type="PANTHER" id="PTHR14949:SF54">
    <property type="entry name" value="VWFD DOMAIN-CONTAINING PROTEIN"/>
    <property type="match status" value="1"/>
</dbReference>
<dbReference type="AlphaFoldDB" id="A0A7J7JZA5"/>
<evidence type="ECO:0000256" key="5">
    <source>
        <dbReference type="PROSITE-ProRule" id="PRU00076"/>
    </source>
</evidence>
<feature type="disulfide bond" evidence="5">
    <location>
        <begin position="677"/>
        <end position="686"/>
    </location>
</feature>
<evidence type="ECO:0000256" key="6">
    <source>
        <dbReference type="SAM" id="MobiDB-lite"/>
    </source>
</evidence>
<feature type="domain" description="EGF-like" evidence="8">
    <location>
        <begin position="581"/>
        <end position="613"/>
    </location>
</feature>
<feature type="chain" id="PRO_5029712200" evidence="7">
    <location>
        <begin position="21"/>
        <end position="792"/>
    </location>
</feature>
<dbReference type="PROSITE" id="PS50092">
    <property type="entry name" value="TSP1"/>
    <property type="match status" value="2"/>
</dbReference>
<feature type="disulfide bond" evidence="5">
    <location>
        <begin position="566"/>
        <end position="575"/>
    </location>
</feature>
<feature type="disulfide bond" evidence="5">
    <location>
        <begin position="603"/>
        <end position="612"/>
    </location>
</feature>
<feature type="domain" description="EGF-like" evidence="8">
    <location>
        <begin position="480"/>
        <end position="513"/>
    </location>
</feature>
<feature type="region of interest" description="Disordered" evidence="6">
    <location>
        <begin position="395"/>
        <end position="425"/>
    </location>
</feature>
<dbReference type="InterPro" id="IPR004850">
    <property type="entry name" value="NtA_dom"/>
</dbReference>
<dbReference type="PROSITE" id="PS01186">
    <property type="entry name" value="EGF_2"/>
    <property type="match status" value="5"/>
</dbReference>
<dbReference type="SMART" id="SM00210">
    <property type="entry name" value="TSPN"/>
    <property type="match status" value="1"/>
</dbReference>
<dbReference type="PROSITE" id="PS50026">
    <property type="entry name" value="EGF_3"/>
    <property type="match status" value="6"/>
</dbReference>
<evidence type="ECO:0000256" key="3">
    <source>
        <dbReference type="ARBA" id="ARBA00022737"/>
    </source>
</evidence>
<dbReference type="GO" id="GO:0043236">
    <property type="term" value="F:laminin binding"/>
    <property type="evidence" value="ECO:0007669"/>
    <property type="project" value="InterPro"/>
</dbReference>
<dbReference type="Gene3D" id="2.40.50.120">
    <property type="match status" value="1"/>
</dbReference>
<dbReference type="GO" id="GO:0005102">
    <property type="term" value="F:signaling receptor binding"/>
    <property type="evidence" value="ECO:0007669"/>
    <property type="project" value="TreeGrafter"/>
</dbReference>
<dbReference type="SUPFAM" id="SSF57196">
    <property type="entry name" value="EGF/Laminin"/>
    <property type="match status" value="2"/>
</dbReference>
<keyword evidence="11" id="KW-1185">Reference proteome</keyword>
<feature type="disulfide bond" evidence="5">
    <location>
        <begin position="637"/>
        <end position="646"/>
    </location>
</feature>
<feature type="disulfide bond" evidence="5">
    <location>
        <begin position="619"/>
        <end position="629"/>
    </location>
</feature>
<dbReference type="SUPFAM" id="SSF82895">
    <property type="entry name" value="TSP-1 type 1 repeat"/>
    <property type="match status" value="2"/>
</dbReference>
<evidence type="ECO:0000256" key="7">
    <source>
        <dbReference type="SAM" id="SignalP"/>
    </source>
</evidence>
<dbReference type="GO" id="GO:0043113">
    <property type="term" value="P:receptor clustering"/>
    <property type="evidence" value="ECO:0007669"/>
    <property type="project" value="InterPro"/>
</dbReference>
<comment type="caution">
    <text evidence="10">The sequence shown here is derived from an EMBL/GenBank/DDBJ whole genome shotgun (WGS) entry which is preliminary data.</text>
</comment>
<dbReference type="SUPFAM" id="SSF49899">
    <property type="entry name" value="Concanavalin A-like lectins/glucanases"/>
    <property type="match status" value="1"/>
</dbReference>
<feature type="domain" description="EGF-like" evidence="8">
    <location>
        <begin position="544"/>
        <end position="576"/>
    </location>
</feature>
<dbReference type="InterPro" id="IPR000884">
    <property type="entry name" value="TSP1_rpt"/>
</dbReference>
<dbReference type="InterPro" id="IPR013032">
    <property type="entry name" value="EGF-like_CS"/>
</dbReference>
<feature type="domain" description="EGF-like" evidence="8">
    <location>
        <begin position="655"/>
        <end position="687"/>
    </location>
</feature>
<feature type="disulfide bond" evidence="5">
    <location>
        <begin position="548"/>
        <end position="558"/>
    </location>
</feature>
<dbReference type="InterPro" id="IPR036383">
    <property type="entry name" value="TSP1_rpt_sf"/>
</dbReference>
<protein>
    <submittedName>
        <fullName evidence="10">Uncharacterized protein</fullName>
    </submittedName>
</protein>
<evidence type="ECO:0000259" key="9">
    <source>
        <dbReference type="PROSITE" id="PS51121"/>
    </source>
</evidence>
<dbReference type="OrthoDB" id="382013at2759"/>
<feature type="domain" description="EGF-like" evidence="8">
    <location>
        <begin position="691"/>
        <end position="724"/>
    </location>
</feature>
<proteinExistence type="predicted"/>
<keyword evidence="3" id="KW-0677">Repeat</keyword>
<dbReference type="PROSITE" id="PS51121">
    <property type="entry name" value="NTA"/>
    <property type="match status" value="1"/>
</dbReference>
<keyword evidence="4 5" id="KW-1015">Disulfide bond</keyword>
<dbReference type="Pfam" id="PF12661">
    <property type="entry name" value="hEGF"/>
    <property type="match status" value="4"/>
</dbReference>
<dbReference type="SMART" id="SM00209">
    <property type="entry name" value="TSP1"/>
    <property type="match status" value="2"/>
</dbReference>
<dbReference type="GO" id="GO:0005886">
    <property type="term" value="C:plasma membrane"/>
    <property type="evidence" value="ECO:0007669"/>
    <property type="project" value="GOC"/>
</dbReference>
<dbReference type="GO" id="GO:0009986">
    <property type="term" value="C:cell surface"/>
    <property type="evidence" value="ECO:0007669"/>
    <property type="project" value="TreeGrafter"/>
</dbReference>
<dbReference type="EMBL" id="VXIV02001628">
    <property type="protein sequence ID" value="KAF6031297.1"/>
    <property type="molecule type" value="Genomic_DNA"/>
</dbReference>
<sequence length="792" mass="88274">MKSLTQQLFILTLFVTLTQACPQAFDWVKLPAEERAAKAAIVVVGYVTKSYKHLADEQTTYSVDFKILRTLKGASLIESIPHNSSLPEDVHKISNFGSMLRCFADLNGEHVFMLFLHIVDDHLSAHYSDLFGAAEIWTMQMEDKVILQNLGYEVWSEWSPCSKNCGDQGVQQRVRKCTRVSADKCVGNNTEKRRCNNVVCKNVRDIVQLAKFDEMEKGVIALNVSGSMIYDITPNFYSQVSTPQVFSPLWPQKFSVMARIRPRKTKYPREGQYLFSVSDSSGRLYLGLKAYPSPTLEILHSTGRMSSVSIPLPHDNINDGQWHQFAFSVSGPNVTMYYNCLQRTTQVLQSVPFIPNVYKSTIIVGSKLFAMDRGADERFEGALSQLVLTSDANDAENQCSSSTWGEMTDQSADASPRQSSSGGGTAENYLEHWEWSTWSECSVSCGFGVKSRTPFCLDDKINPDDCIPYYVPKAHEKQCFNGRCPVCDCKNNGQCIEDGVCRCPTGWTGDKCETAICERGCDKGECTAPGVCRCQTGWSGSRCDKPLCFPLCRNGGVCIGHNQCQCPSGYGGRFCSDHHQENNGCTRECQNGGTCVGKNQCQCPANWRGSRCHKPVPVCEGGCLNGGKCRKGNVCKCKKGFTGKNCDMTEISRNKTDTCGNCRNGGTCDRKSKQCTCPVGFGGQVCQYKVDNDLCAKNPCQNVGQCIAYNTCYCPPGWFGLKCEYRKCKKYKIKIEYEMKEVRRMKYKLVACNTAAHGRCRVPDGYSYEERPVLKTTPDYTNCDDNSLEEKS</sequence>
<evidence type="ECO:0000256" key="1">
    <source>
        <dbReference type="ARBA" id="ARBA00022536"/>
    </source>
</evidence>
<dbReference type="InterPro" id="IPR050969">
    <property type="entry name" value="Dev_Signal_Modulators"/>
</dbReference>
<evidence type="ECO:0000259" key="8">
    <source>
        <dbReference type="PROSITE" id="PS50026"/>
    </source>
</evidence>
<feature type="disulfide bond" evidence="5">
    <location>
        <begin position="714"/>
        <end position="723"/>
    </location>
</feature>
<evidence type="ECO:0000313" key="11">
    <source>
        <dbReference type="Proteomes" id="UP000593567"/>
    </source>
</evidence>
<keyword evidence="1 5" id="KW-0245">EGF-like domain</keyword>
<dbReference type="Pfam" id="PF00090">
    <property type="entry name" value="TSP_1"/>
    <property type="match status" value="2"/>
</dbReference>
<evidence type="ECO:0000313" key="10">
    <source>
        <dbReference type="EMBL" id="KAF6031297.1"/>
    </source>
</evidence>
<dbReference type="PANTHER" id="PTHR14949">
    <property type="entry name" value="EGF-LIKE-DOMAIN, MULTIPLE 7, 8"/>
    <property type="match status" value="1"/>
</dbReference>
<evidence type="ECO:0000256" key="4">
    <source>
        <dbReference type="ARBA" id="ARBA00023157"/>
    </source>
</evidence>
<dbReference type="SUPFAM" id="SSF50242">
    <property type="entry name" value="TIMP-like"/>
    <property type="match status" value="1"/>
</dbReference>
<dbReference type="Gene3D" id="2.60.120.200">
    <property type="match status" value="1"/>
</dbReference>
<gene>
    <name evidence="10" type="ORF">EB796_010385</name>
</gene>
<dbReference type="SMART" id="SM00181">
    <property type="entry name" value="EGF"/>
    <property type="match status" value="7"/>
</dbReference>
<dbReference type="InterPro" id="IPR048287">
    <property type="entry name" value="TSPN-like_N"/>
</dbReference>
<feature type="disulfide bond" evidence="5">
    <location>
        <begin position="503"/>
        <end position="512"/>
    </location>
</feature>
<feature type="domain" description="NtA" evidence="9">
    <location>
        <begin position="21"/>
        <end position="160"/>
    </location>
</feature>
<feature type="domain" description="EGF-like" evidence="8">
    <location>
        <begin position="615"/>
        <end position="647"/>
    </location>
</feature>
<dbReference type="Gene3D" id="2.20.100.10">
    <property type="entry name" value="Thrombospondin type-1 (TSP1) repeat"/>
    <property type="match status" value="2"/>
</dbReference>
<evidence type="ECO:0000256" key="2">
    <source>
        <dbReference type="ARBA" id="ARBA00022729"/>
    </source>
</evidence>